<dbReference type="GO" id="GO:0047490">
    <property type="term" value="F:pectin lyase activity"/>
    <property type="evidence" value="ECO:0007669"/>
    <property type="project" value="UniProtKB-EC"/>
</dbReference>
<feature type="chain" id="PRO_5040891866" description="pectin lyase" evidence="15">
    <location>
        <begin position="20"/>
        <end position="381"/>
    </location>
</feature>
<dbReference type="GO" id="GO:0030570">
    <property type="term" value="F:pectate lyase activity"/>
    <property type="evidence" value="ECO:0007669"/>
    <property type="project" value="InterPro"/>
</dbReference>
<evidence type="ECO:0000256" key="1">
    <source>
        <dbReference type="ARBA" id="ARBA00004613"/>
    </source>
</evidence>
<keyword evidence="7 14" id="KW-0456">Lyase</keyword>
<dbReference type="Gene3D" id="2.160.20.10">
    <property type="entry name" value="Single-stranded right-handed beta-helix, Pectin lyase-like"/>
    <property type="match status" value="1"/>
</dbReference>
<dbReference type="SMART" id="SM00656">
    <property type="entry name" value="Amb_all"/>
    <property type="match status" value="1"/>
</dbReference>
<feature type="signal peptide" evidence="15">
    <location>
        <begin position="1"/>
        <end position="19"/>
    </location>
</feature>
<dbReference type="Proteomes" id="UP001147695">
    <property type="component" value="Unassembled WGS sequence"/>
</dbReference>
<dbReference type="FunFam" id="2.160.20.10:FF:000003">
    <property type="entry name" value="Pectin lyase F"/>
    <property type="match status" value="1"/>
</dbReference>
<gene>
    <name evidence="17" type="ORF">N7452_000269</name>
</gene>
<comment type="caution">
    <text evidence="17">The sequence shown here is derived from an EMBL/GenBank/DDBJ whole genome shotgun (WGS) entry which is preliminary data.</text>
</comment>
<evidence type="ECO:0000256" key="14">
    <source>
        <dbReference type="RuleBase" id="RU361173"/>
    </source>
</evidence>
<dbReference type="Pfam" id="PF00544">
    <property type="entry name" value="Pectate_lyase_4"/>
    <property type="match status" value="1"/>
</dbReference>
<dbReference type="EMBL" id="JAPZBQ010000001">
    <property type="protein sequence ID" value="KAJ5351295.1"/>
    <property type="molecule type" value="Genomic_DNA"/>
</dbReference>
<keyword evidence="8 14" id="KW-0119">Carbohydrate metabolism</keyword>
<evidence type="ECO:0000313" key="18">
    <source>
        <dbReference type="Proteomes" id="UP001147695"/>
    </source>
</evidence>
<evidence type="ECO:0000256" key="11">
    <source>
        <dbReference type="ARBA" id="ARBA00036818"/>
    </source>
</evidence>
<accession>A0A9W9UQ14</accession>
<dbReference type="InterPro" id="IPR045032">
    <property type="entry name" value="PEL"/>
</dbReference>
<dbReference type="PANTHER" id="PTHR31683:SF67">
    <property type="entry name" value="PECTIN LYASE F-RELATED"/>
    <property type="match status" value="1"/>
</dbReference>
<dbReference type="InterPro" id="IPR012334">
    <property type="entry name" value="Pectin_lyas_fold"/>
</dbReference>
<evidence type="ECO:0000256" key="9">
    <source>
        <dbReference type="ARBA" id="ARBA00023316"/>
    </source>
</evidence>
<evidence type="ECO:0000256" key="3">
    <source>
        <dbReference type="ARBA" id="ARBA00022525"/>
    </source>
</evidence>
<keyword evidence="10 14" id="KW-0624">Polysaccharide degradation</keyword>
<evidence type="ECO:0000256" key="7">
    <source>
        <dbReference type="ARBA" id="ARBA00023239"/>
    </source>
</evidence>
<evidence type="ECO:0000256" key="8">
    <source>
        <dbReference type="ARBA" id="ARBA00023277"/>
    </source>
</evidence>
<evidence type="ECO:0000256" key="12">
    <source>
        <dbReference type="ARBA" id="ARBA00037631"/>
    </source>
</evidence>
<feature type="domain" description="Pectate lyase" evidence="16">
    <location>
        <begin position="95"/>
        <end position="302"/>
    </location>
</feature>
<evidence type="ECO:0000259" key="16">
    <source>
        <dbReference type="SMART" id="SM00656"/>
    </source>
</evidence>
<comment type="subcellular location">
    <subcellularLocation>
        <location evidence="1 14">Secreted</location>
    </subcellularLocation>
</comment>
<comment type="catalytic activity">
    <reaction evidence="11">
        <text>Eliminative cleavage of (1-&gt;4)-alpha-D-galacturonan methyl ester to give oligosaccharides with 4-deoxy-6-O-methyl-alpha-D-galact-4-enuronosyl groups at their non-reducing ends.</text>
        <dbReference type="EC" id="4.2.2.10"/>
    </reaction>
</comment>
<reference evidence="17" key="2">
    <citation type="journal article" date="2023" name="IMA Fungus">
        <title>Comparative genomic study of the Penicillium genus elucidates a diverse pangenome and 15 lateral gene transfer events.</title>
        <authorList>
            <person name="Petersen C."/>
            <person name="Sorensen T."/>
            <person name="Nielsen M.R."/>
            <person name="Sondergaard T.E."/>
            <person name="Sorensen J.L."/>
            <person name="Fitzpatrick D.A."/>
            <person name="Frisvad J.C."/>
            <person name="Nielsen K.L."/>
        </authorList>
    </citation>
    <scope>NUCLEOTIDE SEQUENCE</scope>
    <source>
        <strain evidence="17">IBT 35673</strain>
    </source>
</reference>
<evidence type="ECO:0000256" key="5">
    <source>
        <dbReference type="ARBA" id="ARBA00023157"/>
    </source>
</evidence>
<evidence type="ECO:0000256" key="13">
    <source>
        <dbReference type="ARBA" id="ARBA00039082"/>
    </source>
</evidence>
<keyword evidence="9" id="KW-0961">Cell wall biogenesis/degradation</keyword>
<protein>
    <recommendedName>
        <fullName evidence="13">pectin lyase</fullName>
        <ecNumber evidence="13">4.2.2.10</ecNumber>
    </recommendedName>
</protein>
<evidence type="ECO:0000256" key="6">
    <source>
        <dbReference type="ARBA" id="ARBA00023180"/>
    </source>
</evidence>
<keyword evidence="5" id="KW-1015">Disulfide bond</keyword>
<organism evidence="17 18">
    <name type="scientific">Penicillium brevicompactum</name>
    <dbReference type="NCBI Taxonomy" id="5074"/>
    <lineage>
        <taxon>Eukaryota</taxon>
        <taxon>Fungi</taxon>
        <taxon>Dikarya</taxon>
        <taxon>Ascomycota</taxon>
        <taxon>Pezizomycotina</taxon>
        <taxon>Eurotiomycetes</taxon>
        <taxon>Eurotiomycetidae</taxon>
        <taxon>Eurotiales</taxon>
        <taxon>Aspergillaceae</taxon>
        <taxon>Penicillium</taxon>
    </lineage>
</organism>
<keyword evidence="4 15" id="KW-0732">Signal</keyword>
<keyword evidence="3 14" id="KW-0964">Secreted</keyword>
<dbReference type="GO" id="GO:0000272">
    <property type="term" value="P:polysaccharide catabolic process"/>
    <property type="evidence" value="ECO:0007669"/>
    <property type="project" value="UniProtKB-KW"/>
</dbReference>
<dbReference type="EC" id="4.2.2.10" evidence="13"/>
<dbReference type="GO" id="GO:0071555">
    <property type="term" value="P:cell wall organization"/>
    <property type="evidence" value="ECO:0007669"/>
    <property type="project" value="UniProtKB-KW"/>
</dbReference>
<evidence type="ECO:0000256" key="15">
    <source>
        <dbReference type="SAM" id="SignalP"/>
    </source>
</evidence>
<reference evidence="17" key="1">
    <citation type="submission" date="2022-12" db="EMBL/GenBank/DDBJ databases">
        <authorList>
            <person name="Petersen C."/>
        </authorList>
    </citation>
    <scope>NUCLEOTIDE SEQUENCE</scope>
    <source>
        <strain evidence="17">IBT 35673</strain>
    </source>
</reference>
<name>A0A9W9UQ14_PENBR</name>
<dbReference type="GO" id="GO:0005576">
    <property type="term" value="C:extracellular region"/>
    <property type="evidence" value="ECO:0007669"/>
    <property type="project" value="UniProtKB-SubCell"/>
</dbReference>
<dbReference type="AlphaFoldDB" id="A0A9W9UQ14"/>
<evidence type="ECO:0000256" key="4">
    <source>
        <dbReference type="ARBA" id="ARBA00022729"/>
    </source>
</evidence>
<evidence type="ECO:0000313" key="17">
    <source>
        <dbReference type="EMBL" id="KAJ5351295.1"/>
    </source>
</evidence>
<keyword evidence="6" id="KW-0325">Glycoprotein</keyword>
<evidence type="ECO:0000256" key="2">
    <source>
        <dbReference type="ARBA" id="ARBA00010980"/>
    </source>
</evidence>
<dbReference type="PANTHER" id="PTHR31683">
    <property type="entry name" value="PECTATE LYASE 18-RELATED"/>
    <property type="match status" value="1"/>
</dbReference>
<comment type="similarity">
    <text evidence="2 14">Belongs to the polysaccharide lyase 1 family.</text>
</comment>
<dbReference type="InterPro" id="IPR002022">
    <property type="entry name" value="Pec_lyase"/>
</dbReference>
<proteinExistence type="inferred from homology"/>
<sequence length="381" mass="40627">MSLLKTLIATVALLGYAQAAGLSGTPIGFASGTTGGGSAAAAVPRDIAELTKWLSDSTPRTILIDKEFDFRKSEGDCKDCKCCIPSSNTCGSAGQNAIHEDDSSWCSDYPTTKCTYDKAALEGLSVASDKSIVGVGKAGVIRGKGLHLRGGVNNVIIQNIHITDLNPHLIWGGDAIALDGTDKVWIDHVKVSLVGRQMFVSHYDANTHLTISNSEFDGQTSTSSSCDGRHYWTILGYGKGDQVTFTGNYIHHTSGRSPKLEYDSFWHVYNNYWLSNTGHAFDVREGSKVLIEGNVFEDVKTPLQASKEPVKVFSASDNDASKCKSKLGRECSANSLTKSGTLSATDESVLEAYPNGEKNISVLKASSVKSSVLSNAGVGKI</sequence>
<dbReference type="InterPro" id="IPR011050">
    <property type="entry name" value="Pectin_lyase_fold/virulence"/>
</dbReference>
<dbReference type="SUPFAM" id="SSF51126">
    <property type="entry name" value="Pectin lyase-like"/>
    <property type="match status" value="1"/>
</dbReference>
<evidence type="ECO:0000256" key="10">
    <source>
        <dbReference type="ARBA" id="ARBA00023326"/>
    </source>
</evidence>
<comment type="function">
    <text evidence="12">Pectinolytic enzymes consist of four classes of enzymes: pectin lyase, polygalacturonase, pectin methylesterase and rhamnogalacturonase. Among pectinolytic enzymes, pectin lyase is the most important in depolymerization of pectin, since it cleaves internal glycosidic bonds of highly methylated pectins.</text>
</comment>